<keyword evidence="4" id="KW-0624">Polysaccharide degradation</keyword>
<evidence type="ECO:0000259" key="6">
    <source>
        <dbReference type="Pfam" id="PF00759"/>
    </source>
</evidence>
<feature type="signal peptide" evidence="5">
    <location>
        <begin position="1"/>
        <end position="31"/>
    </location>
</feature>
<evidence type="ECO:0000256" key="5">
    <source>
        <dbReference type="SAM" id="SignalP"/>
    </source>
</evidence>
<comment type="caution">
    <text evidence="7">The sequence shown here is derived from an EMBL/GenBank/DDBJ whole genome shotgun (WGS) entry which is preliminary data.</text>
</comment>
<evidence type="ECO:0000313" key="7">
    <source>
        <dbReference type="EMBL" id="KNY25621.1"/>
    </source>
</evidence>
<dbReference type="Proteomes" id="UP000036923">
    <property type="component" value="Unassembled WGS sequence"/>
</dbReference>
<dbReference type="EMBL" id="LGTC01000001">
    <property type="protein sequence ID" value="KNY25621.1"/>
    <property type="molecule type" value="Genomic_DNA"/>
</dbReference>
<evidence type="ECO:0000313" key="8">
    <source>
        <dbReference type="Proteomes" id="UP000036923"/>
    </source>
</evidence>
<dbReference type="InterPro" id="IPR012341">
    <property type="entry name" value="6hp_glycosidase-like_sf"/>
</dbReference>
<dbReference type="EC" id="3.2.1.4" evidence="7"/>
<dbReference type="Gene3D" id="1.50.10.10">
    <property type="match status" value="1"/>
</dbReference>
<protein>
    <submittedName>
        <fullName evidence="7">Cellulase</fullName>
        <ecNumber evidence="7">3.2.1.4</ecNumber>
    </submittedName>
</protein>
<dbReference type="InterPro" id="IPR008928">
    <property type="entry name" value="6-hairpin_glycosidase_sf"/>
</dbReference>
<dbReference type="PANTHER" id="PTHR22298">
    <property type="entry name" value="ENDO-1,4-BETA-GLUCANASE"/>
    <property type="match status" value="1"/>
</dbReference>
<evidence type="ECO:0000256" key="3">
    <source>
        <dbReference type="ARBA" id="ARBA00023295"/>
    </source>
</evidence>
<keyword evidence="8" id="KW-1185">Reference proteome</keyword>
<sequence precursor="true">MKQIKMKAKRLFSLLLVLVMTSGVIPIHQSAALVSAAGSYNYGEALQKAIMFYEFQLAGKQPDWIRNNWRGDAVLNDGKDVGADLSKGWFDAGDHVKFNLPMSYSVAMLAWSIYEYKDAFKKSGQLDYLLREMKWATDYFINCHPEPNVYYFEVGHGGGMYDHKYWGAAETVEQAMKDLKLERVTYKADLNKTATTCVASTSAAMAAASIVFKESDPQYAATLLEHAKELLDFADQTKSTDQTKSESAYAPVANDFYKSWSGCYDQLSWAATWLYLATGDQSYIEKAESYVPNWEKTQDGTIAYKWGHNWDNVLFGTQILLARITNKAIYKESTERNLDWWTVGYKGERIQYTPKVWHGLIHGGV</sequence>
<keyword evidence="3 7" id="KW-0326">Glycosidase</keyword>
<accession>A0A0L6JID5</accession>
<keyword evidence="1 7" id="KW-0378">Hydrolase</keyword>
<gene>
    <name evidence="7" type="ORF">Bccel_0881</name>
</gene>
<dbReference type="GO" id="GO:0000272">
    <property type="term" value="P:polysaccharide catabolic process"/>
    <property type="evidence" value="ECO:0007669"/>
    <property type="project" value="UniProtKB-KW"/>
</dbReference>
<evidence type="ECO:0000256" key="2">
    <source>
        <dbReference type="ARBA" id="ARBA00023277"/>
    </source>
</evidence>
<dbReference type="SUPFAM" id="SSF48208">
    <property type="entry name" value="Six-hairpin glycosidases"/>
    <property type="match status" value="1"/>
</dbReference>
<evidence type="ECO:0000256" key="4">
    <source>
        <dbReference type="ARBA" id="ARBA00023326"/>
    </source>
</evidence>
<evidence type="ECO:0000256" key="1">
    <source>
        <dbReference type="ARBA" id="ARBA00022801"/>
    </source>
</evidence>
<organism evidence="7 8">
    <name type="scientific">Pseudobacteroides cellulosolvens ATCC 35603 = DSM 2933</name>
    <dbReference type="NCBI Taxonomy" id="398512"/>
    <lineage>
        <taxon>Bacteria</taxon>
        <taxon>Bacillati</taxon>
        <taxon>Bacillota</taxon>
        <taxon>Clostridia</taxon>
        <taxon>Eubacteriales</taxon>
        <taxon>Oscillospiraceae</taxon>
        <taxon>Pseudobacteroides</taxon>
    </lineage>
</organism>
<proteinExistence type="predicted"/>
<reference evidence="8" key="1">
    <citation type="submission" date="2015-07" db="EMBL/GenBank/DDBJ databases">
        <title>Near-Complete Genome Sequence of the Cellulolytic Bacterium Bacteroides (Pseudobacteroides) cellulosolvens ATCC 35603.</title>
        <authorList>
            <person name="Dassa B."/>
            <person name="Utturkar S.M."/>
            <person name="Klingeman D.M."/>
            <person name="Hurt R.A."/>
            <person name="Keller M."/>
            <person name="Xu J."/>
            <person name="Reddy Y.H.K."/>
            <person name="Borovok I."/>
            <person name="Grinberg I.R."/>
            <person name="Lamed R."/>
            <person name="Zhivin O."/>
            <person name="Bayer E.A."/>
            <person name="Brown S.D."/>
        </authorList>
    </citation>
    <scope>NUCLEOTIDE SEQUENCE [LARGE SCALE GENOMIC DNA]</scope>
    <source>
        <strain evidence="8">DSM 2933</strain>
    </source>
</reference>
<dbReference type="InterPro" id="IPR001701">
    <property type="entry name" value="Glyco_hydro_9"/>
</dbReference>
<feature type="chain" id="PRO_5005565491" evidence="5">
    <location>
        <begin position="32"/>
        <end position="365"/>
    </location>
</feature>
<keyword evidence="5" id="KW-0732">Signal</keyword>
<dbReference type="AlphaFoldDB" id="A0A0L6JID5"/>
<dbReference type="Pfam" id="PF00759">
    <property type="entry name" value="Glyco_hydro_9"/>
    <property type="match status" value="1"/>
</dbReference>
<dbReference type="GO" id="GO:0008810">
    <property type="term" value="F:cellulase activity"/>
    <property type="evidence" value="ECO:0007669"/>
    <property type="project" value="UniProtKB-EC"/>
</dbReference>
<keyword evidence="2" id="KW-0119">Carbohydrate metabolism</keyword>
<dbReference type="PATRIC" id="fig|398512.5.peg.914"/>
<dbReference type="STRING" id="398512.Bccel_0881"/>
<name>A0A0L6JID5_9FIRM</name>
<feature type="domain" description="Glycoside hydrolase family 9" evidence="6">
    <location>
        <begin position="42"/>
        <end position="355"/>
    </location>
</feature>